<comment type="caution">
    <text evidence="7">The sequence shown here is derived from an EMBL/GenBank/DDBJ whole genome shotgun (WGS) entry which is preliminary data.</text>
</comment>
<evidence type="ECO:0000256" key="1">
    <source>
        <dbReference type="ARBA" id="ARBA00010790"/>
    </source>
</evidence>
<sequence length="274" mass="28642">SQKETLAALCDTFIPSLNDAETTEVVRSHLSMAAGENKDLSNVGAETVAFCRLSASQMGVPEAVEATLRNHAPPDAAAELGLVLTAISSRGGMLAIGAVPQAFASLDRPGREAVLDLPTPGLQQSARSLIVLKAFSGGGGMATWSLLGYAGPEPPERVAAARQAAGRTEHIFQIINSSITADTSLDFDAVVIGSGCGGAVAAAELACADHRVLVLEKGKYFSLSEMSGVEGEALDQLYERGGIVSTEDTWPGSPGRWDLWRRLSCEFGWLPEAS</sequence>
<feature type="non-terminal residue" evidence="7">
    <location>
        <position position="1"/>
    </location>
</feature>
<feature type="domain" description="FAD-dependent oxidoreductase 2 FAD-binding" evidence="5">
    <location>
        <begin position="188"/>
        <end position="223"/>
    </location>
</feature>
<dbReference type="InterPro" id="IPR003953">
    <property type="entry name" value="FAD-dep_OxRdtase_2_FAD-bd"/>
</dbReference>
<dbReference type="PANTHER" id="PTHR46056">
    <property type="entry name" value="LONG-CHAIN-ALCOHOL OXIDASE"/>
    <property type="match status" value="1"/>
</dbReference>
<evidence type="ECO:0000313" key="7">
    <source>
        <dbReference type="EMBL" id="CAE8631765.1"/>
    </source>
</evidence>
<dbReference type="PANTHER" id="PTHR46056:SF12">
    <property type="entry name" value="LONG-CHAIN-ALCOHOL OXIDASE"/>
    <property type="match status" value="1"/>
</dbReference>
<dbReference type="AlphaFoldDB" id="A0A813H1Y2"/>
<evidence type="ECO:0000256" key="3">
    <source>
        <dbReference type="ARBA" id="ARBA00022827"/>
    </source>
</evidence>
<dbReference type="InterPro" id="IPR036188">
    <property type="entry name" value="FAD/NAD-bd_sf"/>
</dbReference>
<evidence type="ECO:0000256" key="2">
    <source>
        <dbReference type="ARBA" id="ARBA00022630"/>
    </source>
</evidence>
<evidence type="ECO:0000313" key="6">
    <source>
        <dbReference type="EMBL" id="CAE8601327.1"/>
    </source>
</evidence>
<dbReference type="Gene3D" id="3.50.50.60">
    <property type="entry name" value="FAD/NAD(P)-binding domain"/>
    <property type="match status" value="1"/>
</dbReference>
<keyword evidence="4" id="KW-0560">Oxidoreductase</keyword>
<keyword evidence="8" id="KW-1185">Reference proteome</keyword>
<organism evidence="7 8">
    <name type="scientific">Polarella glacialis</name>
    <name type="common">Dinoflagellate</name>
    <dbReference type="NCBI Taxonomy" id="89957"/>
    <lineage>
        <taxon>Eukaryota</taxon>
        <taxon>Sar</taxon>
        <taxon>Alveolata</taxon>
        <taxon>Dinophyceae</taxon>
        <taxon>Suessiales</taxon>
        <taxon>Suessiaceae</taxon>
        <taxon>Polarella</taxon>
    </lineage>
</organism>
<proteinExistence type="inferred from homology"/>
<dbReference type="EMBL" id="CAJNNV010030202">
    <property type="protein sequence ID" value="CAE8631765.1"/>
    <property type="molecule type" value="Genomic_DNA"/>
</dbReference>
<evidence type="ECO:0000256" key="4">
    <source>
        <dbReference type="ARBA" id="ARBA00023002"/>
    </source>
</evidence>
<reference evidence="7" key="1">
    <citation type="submission" date="2021-02" db="EMBL/GenBank/DDBJ databases">
        <authorList>
            <person name="Dougan E. K."/>
            <person name="Rhodes N."/>
            <person name="Thang M."/>
            <person name="Chan C."/>
        </authorList>
    </citation>
    <scope>NUCLEOTIDE SEQUENCE</scope>
</reference>
<dbReference type="GO" id="GO:0016491">
    <property type="term" value="F:oxidoreductase activity"/>
    <property type="evidence" value="ECO:0007669"/>
    <property type="project" value="UniProtKB-KW"/>
</dbReference>
<protein>
    <recommendedName>
        <fullName evidence="5">FAD-dependent oxidoreductase 2 FAD-binding domain-containing protein</fullName>
    </recommendedName>
</protein>
<evidence type="ECO:0000259" key="5">
    <source>
        <dbReference type="Pfam" id="PF00890"/>
    </source>
</evidence>
<dbReference type="SUPFAM" id="SSF51905">
    <property type="entry name" value="FAD/NAD(P)-binding domain"/>
    <property type="match status" value="1"/>
</dbReference>
<gene>
    <name evidence="6" type="ORF">PGLA1383_LOCUS19622</name>
    <name evidence="7" type="ORF">PGLA1383_LOCUS47767</name>
</gene>
<dbReference type="EMBL" id="CAJNNV010013052">
    <property type="protein sequence ID" value="CAE8601327.1"/>
    <property type="molecule type" value="Genomic_DNA"/>
</dbReference>
<evidence type="ECO:0000313" key="8">
    <source>
        <dbReference type="Proteomes" id="UP000654075"/>
    </source>
</evidence>
<name>A0A813H1Y2_POLGL</name>
<dbReference type="Pfam" id="PF00890">
    <property type="entry name" value="FAD_binding_2"/>
    <property type="match status" value="1"/>
</dbReference>
<comment type="similarity">
    <text evidence="1">Belongs to the GMC oxidoreductase family.</text>
</comment>
<accession>A0A813H1Y2</accession>
<dbReference type="Proteomes" id="UP000654075">
    <property type="component" value="Unassembled WGS sequence"/>
</dbReference>
<keyword evidence="2" id="KW-0285">Flavoprotein</keyword>
<keyword evidence="3" id="KW-0274">FAD</keyword>